<dbReference type="PROSITE" id="PS51804">
    <property type="entry name" value="ZF_C2HC_LYAR"/>
    <property type="match status" value="2"/>
</dbReference>
<keyword evidence="3" id="KW-0677">Repeat</keyword>
<dbReference type="Gene3D" id="3.30.1490.490">
    <property type="match status" value="1"/>
</dbReference>
<comment type="caution">
    <text evidence="12">The sequence shown here is derived from an EMBL/GenBank/DDBJ whole genome shotgun (WGS) entry which is preliminary data.</text>
</comment>
<evidence type="ECO:0000256" key="5">
    <source>
        <dbReference type="ARBA" id="ARBA00022833"/>
    </source>
</evidence>
<name>A0ABD0JCH2_9CAEN</name>
<dbReference type="AlphaFoldDB" id="A0ABD0JCH2"/>
<dbReference type="FunFam" id="3.30.1490.490:FF:000001">
    <property type="entry name" value="cell growth-regulating nucleolar protein-like"/>
    <property type="match status" value="1"/>
</dbReference>
<dbReference type="EMBL" id="JACVVK020000504">
    <property type="protein sequence ID" value="KAK7469790.1"/>
    <property type="molecule type" value="Genomic_DNA"/>
</dbReference>
<reference evidence="12 13" key="1">
    <citation type="journal article" date="2023" name="Sci. Data">
        <title>Genome assembly of the Korean intertidal mud-creeper Batillaria attramentaria.</title>
        <authorList>
            <person name="Patra A.K."/>
            <person name="Ho P.T."/>
            <person name="Jun S."/>
            <person name="Lee S.J."/>
            <person name="Kim Y."/>
            <person name="Won Y.J."/>
        </authorList>
    </citation>
    <scope>NUCLEOTIDE SEQUENCE [LARGE SCALE GENOMIC DNA]</scope>
    <source>
        <strain evidence="12">Wonlab-2016</strain>
    </source>
</reference>
<keyword evidence="4 8" id="KW-0863">Zinc-finger</keyword>
<protein>
    <recommendedName>
        <fullName evidence="14">Cell growth-regulating nucleolar protein</fullName>
    </recommendedName>
</protein>
<keyword evidence="13" id="KW-1185">Reference proteome</keyword>
<evidence type="ECO:0000256" key="8">
    <source>
        <dbReference type="PROSITE-ProRule" id="PRU01145"/>
    </source>
</evidence>
<dbReference type="Pfam" id="PF08790">
    <property type="entry name" value="zf-LYAR"/>
    <property type="match status" value="1"/>
</dbReference>
<dbReference type="InterPro" id="IPR039999">
    <property type="entry name" value="LYAR"/>
</dbReference>
<evidence type="ECO:0000256" key="9">
    <source>
        <dbReference type="SAM" id="MobiDB-lite"/>
    </source>
</evidence>
<dbReference type="PANTHER" id="PTHR13100">
    <property type="entry name" value="CELL GROWTH-REGULATING NUCLEOLAR PROTEIN LYAR"/>
    <property type="match status" value="1"/>
</dbReference>
<dbReference type="Pfam" id="PF25879">
    <property type="entry name" value="WHD_LYAR"/>
    <property type="match status" value="1"/>
</dbReference>
<evidence type="ECO:0000313" key="12">
    <source>
        <dbReference type="EMBL" id="KAK7469790.1"/>
    </source>
</evidence>
<feature type="region of interest" description="Disordered" evidence="9">
    <location>
        <begin position="149"/>
        <end position="207"/>
    </location>
</feature>
<dbReference type="GO" id="GO:0005730">
    <property type="term" value="C:nucleolus"/>
    <property type="evidence" value="ECO:0007669"/>
    <property type="project" value="UniProtKB-ARBA"/>
</dbReference>
<keyword evidence="2" id="KW-0479">Metal-binding</keyword>
<keyword evidence="5" id="KW-0862">Zinc</keyword>
<accession>A0ABD0JCH2</accession>
<proteinExistence type="predicted"/>
<dbReference type="InterPro" id="IPR058719">
    <property type="entry name" value="WHD_LYAR"/>
</dbReference>
<dbReference type="SUPFAM" id="SSF57667">
    <property type="entry name" value="beta-beta-alpha zinc fingers"/>
    <property type="match status" value="2"/>
</dbReference>
<evidence type="ECO:0000256" key="7">
    <source>
        <dbReference type="ARBA" id="ARBA00023242"/>
    </source>
</evidence>
<feature type="compositionally biased region" description="Polar residues" evidence="9">
    <location>
        <begin position="149"/>
        <end position="169"/>
    </location>
</feature>
<dbReference type="GO" id="GO:0000122">
    <property type="term" value="P:negative regulation of transcription by RNA polymerase II"/>
    <property type="evidence" value="ECO:0007669"/>
    <property type="project" value="UniProtKB-ARBA"/>
</dbReference>
<evidence type="ECO:0000259" key="11">
    <source>
        <dbReference type="Pfam" id="PF25879"/>
    </source>
</evidence>
<gene>
    <name evidence="12" type="ORF">BaRGS_00036217</name>
</gene>
<evidence type="ECO:0000256" key="1">
    <source>
        <dbReference type="ARBA" id="ARBA00004123"/>
    </source>
</evidence>
<evidence type="ECO:0000256" key="3">
    <source>
        <dbReference type="ARBA" id="ARBA00022737"/>
    </source>
</evidence>
<sequence>MVFFNCNACGESLKKNQVEKHYLTKCRRCEVLSCVDCGKEFWGDSYQTHTKCISEEEKYSGKNYVAKVNKGEAKQEQWIQKVQAAIQKAAANPQLKTVLKRLEEFPNVPRKKAKFENFLKCSLRVFNTGLHNAVWDLLMAEAVQNGNATTSVEQESKTASGNFSENGSSLEARGDASENGAETSINGTNGNLSQSEDDTTDAPSTTKGKFNWAATITAVLQAKGEISIKKLRKKVLAEYASYGGNKPEEKLLAKFNKKVNALPQVKVLKDRAKLVQS</sequence>
<feature type="domain" description="Cell growth-regulating nucleolar protein-like winged helix" evidence="11">
    <location>
        <begin position="207"/>
        <end position="276"/>
    </location>
</feature>
<dbReference type="InterPro" id="IPR014898">
    <property type="entry name" value="Znf_C2H2_LYAR"/>
</dbReference>
<evidence type="ECO:0008006" key="14">
    <source>
        <dbReference type="Google" id="ProtNLM"/>
    </source>
</evidence>
<feature type="compositionally biased region" description="Polar residues" evidence="9">
    <location>
        <begin position="180"/>
        <end position="194"/>
    </location>
</feature>
<evidence type="ECO:0000256" key="2">
    <source>
        <dbReference type="ARBA" id="ARBA00022723"/>
    </source>
</evidence>
<dbReference type="Proteomes" id="UP001519460">
    <property type="component" value="Unassembled WGS sequence"/>
</dbReference>
<evidence type="ECO:0000313" key="13">
    <source>
        <dbReference type="Proteomes" id="UP001519460"/>
    </source>
</evidence>
<keyword evidence="7" id="KW-0539">Nucleus</keyword>
<evidence type="ECO:0000256" key="6">
    <source>
        <dbReference type="ARBA" id="ARBA00023054"/>
    </source>
</evidence>
<dbReference type="Gene3D" id="1.10.10.2100">
    <property type="match status" value="1"/>
</dbReference>
<dbReference type="GO" id="GO:0008270">
    <property type="term" value="F:zinc ion binding"/>
    <property type="evidence" value="ECO:0007669"/>
    <property type="project" value="UniProtKB-KW"/>
</dbReference>
<feature type="domain" description="Zinc finger C2H2 LYAR-type" evidence="10">
    <location>
        <begin position="32"/>
        <end position="59"/>
    </location>
</feature>
<evidence type="ECO:0000256" key="4">
    <source>
        <dbReference type="ARBA" id="ARBA00022771"/>
    </source>
</evidence>
<dbReference type="FunFam" id="1.10.10.2100:FF:000002">
    <property type="entry name" value="cell growth-regulating nucleolar protein-like"/>
    <property type="match status" value="1"/>
</dbReference>
<organism evidence="12 13">
    <name type="scientific">Batillaria attramentaria</name>
    <dbReference type="NCBI Taxonomy" id="370345"/>
    <lineage>
        <taxon>Eukaryota</taxon>
        <taxon>Metazoa</taxon>
        <taxon>Spiralia</taxon>
        <taxon>Lophotrochozoa</taxon>
        <taxon>Mollusca</taxon>
        <taxon>Gastropoda</taxon>
        <taxon>Caenogastropoda</taxon>
        <taxon>Sorbeoconcha</taxon>
        <taxon>Cerithioidea</taxon>
        <taxon>Batillariidae</taxon>
        <taxon>Batillaria</taxon>
    </lineage>
</organism>
<dbReference type="InterPro" id="IPR036236">
    <property type="entry name" value="Znf_C2H2_sf"/>
</dbReference>
<comment type="subcellular location">
    <subcellularLocation>
        <location evidence="1">Nucleus</location>
    </subcellularLocation>
</comment>
<evidence type="ECO:0000259" key="10">
    <source>
        <dbReference type="Pfam" id="PF08790"/>
    </source>
</evidence>
<keyword evidence="6" id="KW-0175">Coiled coil</keyword>
<dbReference type="PANTHER" id="PTHR13100:SF10">
    <property type="entry name" value="CELL GROWTH-REGULATING NUCLEOLAR PROTEIN"/>
    <property type="match status" value="1"/>
</dbReference>